<dbReference type="Proteomes" id="UP001491310">
    <property type="component" value="Unassembled WGS sequence"/>
</dbReference>
<dbReference type="NCBIfam" id="NF009566">
    <property type="entry name" value="PRK13020.1"/>
    <property type="match status" value="1"/>
</dbReference>
<keyword evidence="1" id="KW-0677">Repeat</keyword>
<dbReference type="PANTHER" id="PTHR21098:SF0">
    <property type="entry name" value="RIBOFLAVIN SYNTHASE"/>
    <property type="match status" value="1"/>
</dbReference>
<dbReference type="SUPFAM" id="SSF63380">
    <property type="entry name" value="Riboflavin synthase domain-like"/>
    <property type="match status" value="2"/>
</dbReference>
<dbReference type="InterPro" id="IPR023366">
    <property type="entry name" value="ATP_synth_asu-like_sf"/>
</dbReference>
<comment type="caution">
    <text evidence="4">The sequence shown here is derived from an EMBL/GenBank/DDBJ whole genome shotgun (WGS) entry which is preliminary data.</text>
</comment>
<accession>A0ABR2YG37</accession>
<dbReference type="CDD" id="cd00402">
    <property type="entry name" value="Riboflavin_synthase_like"/>
    <property type="match status" value="1"/>
</dbReference>
<feature type="domain" description="Lumazine-binding" evidence="3">
    <location>
        <begin position="161"/>
        <end position="257"/>
    </location>
</feature>
<proteinExistence type="predicted"/>
<dbReference type="Gene3D" id="2.40.30.20">
    <property type="match status" value="2"/>
</dbReference>
<evidence type="ECO:0000256" key="1">
    <source>
        <dbReference type="ARBA" id="ARBA00022737"/>
    </source>
</evidence>
<feature type="domain" description="Lumazine-binding" evidence="3">
    <location>
        <begin position="64"/>
        <end position="160"/>
    </location>
</feature>
<dbReference type="NCBIfam" id="TIGR00187">
    <property type="entry name" value="ribE"/>
    <property type="match status" value="1"/>
</dbReference>
<dbReference type="InterPro" id="IPR026017">
    <property type="entry name" value="Lumazine-bd_dom"/>
</dbReference>
<dbReference type="PANTHER" id="PTHR21098">
    <property type="entry name" value="RIBOFLAVIN SYNTHASE ALPHA CHAIN"/>
    <property type="match status" value="1"/>
</dbReference>
<dbReference type="PROSITE" id="PS51177">
    <property type="entry name" value="LUMAZINE_BIND"/>
    <property type="match status" value="2"/>
</dbReference>
<evidence type="ECO:0000313" key="4">
    <source>
        <dbReference type="EMBL" id="KAK9904805.1"/>
    </source>
</evidence>
<evidence type="ECO:0000259" key="3">
    <source>
        <dbReference type="PROSITE" id="PS51177"/>
    </source>
</evidence>
<name>A0ABR2YG37_9CHLO</name>
<dbReference type="InterPro" id="IPR017938">
    <property type="entry name" value="Riboflavin_synthase-like_b-brl"/>
</dbReference>
<dbReference type="NCBIfam" id="NF006767">
    <property type="entry name" value="PRK09289.1"/>
    <property type="match status" value="1"/>
</dbReference>
<feature type="repeat" description="Lumazine-binding" evidence="2">
    <location>
        <begin position="64"/>
        <end position="160"/>
    </location>
</feature>
<organism evidence="4 5">
    <name type="scientific">Coccomyxa subellipsoidea</name>
    <dbReference type="NCBI Taxonomy" id="248742"/>
    <lineage>
        <taxon>Eukaryota</taxon>
        <taxon>Viridiplantae</taxon>
        <taxon>Chlorophyta</taxon>
        <taxon>core chlorophytes</taxon>
        <taxon>Trebouxiophyceae</taxon>
        <taxon>Trebouxiophyceae incertae sedis</taxon>
        <taxon>Coccomyxaceae</taxon>
        <taxon>Coccomyxa</taxon>
    </lineage>
</organism>
<dbReference type="EMBL" id="JALJOT010000012">
    <property type="protein sequence ID" value="KAK9904805.1"/>
    <property type="molecule type" value="Genomic_DNA"/>
</dbReference>
<protein>
    <recommendedName>
        <fullName evidence="3">Lumazine-binding domain-containing protein</fullName>
    </recommendedName>
</protein>
<dbReference type="Pfam" id="PF00677">
    <property type="entry name" value="Lum_binding"/>
    <property type="match status" value="2"/>
</dbReference>
<reference evidence="4 5" key="1">
    <citation type="journal article" date="2024" name="Nat. Commun.">
        <title>Phylogenomics reveals the evolutionary origins of lichenization in chlorophyte algae.</title>
        <authorList>
            <person name="Puginier C."/>
            <person name="Libourel C."/>
            <person name="Otte J."/>
            <person name="Skaloud P."/>
            <person name="Haon M."/>
            <person name="Grisel S."/>
            <person name="Petersen M."/>
            <person name="Berrin J.G."/>
            <person name="Delaux P.M."/>
            <person name="Dal Grande F."/>
            <person name="Keller J."/>
        </authorList>
    </citation>
    <scope>NUCLEOTIDE SEQUENCE [LARGE SCALE GENOMIC DNA]</scope>
    <source>
        <strain evidence="4 5">SAG 216-7</strain>
    </source>
</reference>
<dbReference type="InterPro" id="IPR001783">
    <property type="entry name" value="Lumazine-bd"/>
</dbReference>
<evidence type="ECO:0000256" key="2">
    <source>
        <dbReference type="PROSITE-ProRule" id="PRU00524"/>
    </source>
</evidence>
<evidence type="ECO:0000313" key="5">
    <source>
        <dbReference type="Proteomes" id="UP001491310"/>
    </source>
</evidence>
<sequence>MILGKSQVFCFTPCNQLANRSLPQRHSCAPVLSSRTFSRQTNSLRYAVASRRGHRLHQQRIMALFTGIVQGQGDVVKVHQQENFRSISIQFPSCSMAGIQIGASVAINGTCLTVTDIDEDRLSFDIIVETLRATNLGSLELGSHVNFERSARVGDEIGGHNVSGHVCATAEVAAVEDSENNRRITFNVPQQFMKYILPKGFIAVDGISLTVGEVGDDWFTVYLIPETLRVTTLGVRAVGDAVNLEVESQTQAIVDTVENVVARYMSQMQLSTAS</sequence>
<keyword evidence="5" id="KW-1185">Reference proteome</keyword>
<feature type="repeat" description="Lumazine-binding" evidence="2">
    <location>
        <begin position="161"/>
        <end position="257"/>
    </location>
</feature>
<gene>
    <name evidence="4" type="ORF">WJX75_002813</name>
</gene>